<reference evidence="1 2" key="1">
    <citation type="submission" date="2018-06" db="EMBL/GenBank/DDBJ databases">
        <title>Comparative genomics reveals the genomic features of Rhizophagus irregularis, R. cerebriforme, R. diaphanum and Gigaspora rosea, and their symbiotic lifestyle signature.</title>
        <authorList>
            <person name="Morin E."/>
            <person name="San Clemente H."/>
            <person name="Chen E.C.H."/>
            <person name="De La Providencia I."/>
            <person name="Hainaut M."/>
            <person name="Kuo A."/>
            <person name="Kohler A."/>
            <person name="Murat C."/>
            <person name="Tang N."/>
            <person name="Roy S."/>
            <person name="Loubradou J."/>
            <person name="Henrissat B."/>
            <person name="Grigoriev I.V."/>
            <person name="Corradi N."/>
            <person name="Roux C."/>
            <person name="Martin F.M."/>
        </authorList>
    </citation>
    <scope>NUCLEOTIDE SEQUENCE [LARGE SCALE GENOMIC DNA]</scope>
    <source>
        <strain evidence="1 2">DAOM 227022</strain>
    </source>
</reference>
<accession>A0A397T3E8</accession>
<sequence>MSNGSSTGFYGTYEEYGEYIAKPYLVDGKEYSPKCGMTICYSCNQLVYLGIQSLSIGERRIYDGLEGKFKTEKFRYITFGGEHWGMYQHWATACTGNNFRKISFEDYMEIKQLISPDKWNEFHQDYLQMKNQFEGLGTSDRNVPSKFSKTEGISSGCEQWPKDATTLSLTD</sequence>
<dbReference type="AlphaFoldDB" id="A0A397T3E8"/>
<comment type="caution">
    <text evidence="1">The sequence shown here is derived from an EMBL/GenBank/DDBJ whole genome shotgun (WGS) entry which is preliminary data.</text>
</comment>
<proteinExistence type="predicted"/>
<dbReference type="EMBL" id="QKYT01000215">
    <property type="protein sequence ID" value="RIA89574.1"/>
    <property type="molecule type" value="Genomic_DNA"/>
</dbReference>
<evidence type="ECO:0000313" key="1">
    <source>
        <dbReference type="EMBL" id="RIA89574.1"/>
    </source>
</evidence>
<dbReference type="OrthoDB" id="2356848at2759"/>
<keyword evidence="2" id="KW-1185">Reference proteome</keyword>
<organism evidence="1 2">
    <name type="scientific">Glomus cerebriforme</name>
    <dbReference type="NCBI Taxonomy" id="658196"/>
    <lineage>
        <taxon>Eukaryota</taxon>
        <taxon>Fungi</taxon>
        <taxon>Fungi incertae sedis</taxon>
        <taxon>Mucoromycota</taxon>
        <taxon>Glomeromycotina</taxon>
        <taxon>Glomeromycetes</taxon>
        <taxon>Glomerales</taxon>
        <taxon>Glomeraceae</taxon>
        <taxon>Glomus</taxon>
    </lineage>
</organism>
<gene>
    <name evidence="1" type="ORF">C1645_824696</name>
</gene>
<evidence type="ECO:0000313" key="2">
    <source>
        <dbReference type="Proteomes" id="UP000265703"/>
    </source>
</evidence>
<name>A0A397T3E8_9GLOM</name>
<dbReference type="Proteomes" id="UP000265703">
    <property type="component" value="Unassembled WGS sequence"/>
</dbReference>
<protein>
    <submittedName>
        <fullName evidence="1">Uncharacterized protein</fullName>
    </submittedName>
</protein>